<evidence type="ECO:0000313" key="4">
    <source>
        <dbReference type="EMBL" id="PBK74241.1"/>
    </source>
</evidence>
<dbReference type="PANTHER" id="PTHR39405">
    <property type="entry name" value="DSC E3 UBIQUITIN LIGASE COMPLEX SUBUNIT 4"/>
    <property type="match status" value="1"/>
</dbReference>
<feature type="domain" description="DUF1746" evidence="3">
    <location>
        <begin position="15"/>
        <end position="119"/>
    </location>
</feature>
<evidence type="ECO:0000256" key="1">
    <source>
        <dbReference type="SAM" id="MobiDB-lite"/>
    </source>
</evidence>
<proteinExistence type="predicted"/>
<sequence>MPTRYHAQRMHIVSSLDTLLYQLHALSFFLSPSIWALFCRYFMQQQCVRPRDFDTHTPRSLGMWLGLIAVINAFSVYPHATEGASQGRTVILDFIGLNYVPSKLLLLSLDLFIMCLQMLLVFIAYEVHVIENTDAADTLLPSSSSPTLPLSTSTAQPFEPSKAGPSTSCPHVMEITFSQFLRRLRETPPNNQTNRRDGLPMPNLTPWSLRMRAMRTRTRINLEERRDEETTPVPRTVPGSIDNGHVDE</sequence>
<dbReference type="GO" id="GO:0044695">
    <property type="term" value="C:Dsc E3 ubiquitin ligase complex"/>
    <property type="evidence" value="ECO:0007669"/>
    <property type="project" value="InterPro"/>
</dbReference>
<dbReference type="AlphaFoldDB" id="A0A2H3BTM7"/>
<protein>
    <recommendedName>
        <fullName evidence="3">DUF1746 domain-containing protein</fullName>
    </recommendedName>
</protein>
<dbReference type="InterPro" id="IPR038967">
    <property type="entry name" value="Dsc4-like"/>
</dbReference>
<dbReference type="GO" id="GO:0032933">
    <property type="term" value="P:SREBP signaling pathway"/>
    <property type="evidence" value="ECO:0007669"/>
    <property type="project" value="InterPro"/>
</dbReference>
<dbReference type="PANTHER" id="PTHR39405:SF1">
    <property type="entry name" value="DSC E3 UBIQUITIN LIGASE COMPLEX SUBUNIT 4"/>
    <property type="match status" value="1"/>
</dbReference>
<dbReference type="Pfam" id="PF08508">
    <property type="entry name" value="DUF1746"/>
    <property type="match status" value="1"/>
</dbReference>
<dbReference type="Proteomes" id="UP000218334">
    <property type="component" value="Unassembled WGS sequence"/>
</dbReference>
<evidence type="ECO:0000259" key="3">
    <source>
        <dbReference type="Pfam" id="PF08508"/>
    </source>
</evidence>
<keyword evidence="2" id="KW-0472">Membrane</keyword>
<keyword evidence="2" id="KW-0812">Transmembrane</keyword>
<keyword evidence="2" id="KW-1133">Transmembrane helix</keyword>
<organism evidence="4 5">
    <name type="scientific">Armillaria solidipes</name>
    <dbReference type="NCBI Taxonomy" id="1076256"/>
    <lineage>
        <taxon>Eukaryota</taxon>
        <taxon>Fungi</taxon>
        <taxon>Dikarya</taxon>
        <taxon>Basidiomycota</taxon>
        <taxon>Agaricomycotina</taxon>
        <taxon>Agaricomycetes</taxon>
        <taxon>Agaricomycetidae</taxon>
        <taxon>Agaricales</taxon>
        <taxon>Marasmiineae</taxon>
        <taxon>Physalacriaceae</taxon>
        <taxon>Armillaria</taxon>
    </lineage>
</organism>
<accession>A0A2H3BTM7</accession>
<feature type="transmembrane region" description="Helical" evidence="2">
    <location>
        <begin position="61"/>
        <end position="80"/>
    </location>
</feature>
<feature type="transmembrane region" description="Helical" evidence="2">
    <location>
        <begin position="104"/>
        <end position="125"/>
    </location>
</feature>
<feature type="region of interest" description="Disordered" evidence="1">
    <location>
        <begin position="142"/>
        <end position="167"/>
    </location>
</feature>
<feature type="transmembrane region" description="Helical" evidence="2">
    <location>
        <begin position="20"/>
        <end position="41"/>
    </location>
</feature>
<name>A0A2H3BTM7_9AGAR</name>
<gene>
    <name evidence="4" type="ORF">ARMSODRAFT_578908</name>
</gene>
<evidence type="ECO:0000313" key="5">
    <source>
        <dbReference type="Proteomes" id="UP000218334"/>
    </source>
</evidence>
<evidence type="ECO:0000256" key="2">
    <source>
        <dbReference type="SAM" id="Phobius"/>
    </source>
</evidence>
<feature type="compositionally biased region" description="Low complexity" evidence="1">
    <location>
        <begin position="142"/>
        <end position="154"/>
    </location>
</feature>
<feature type="region of interest" description="Disordered" evidence="1">
    <location>
        <begin position="221"/>
        <end position="248"/>
    </location>
</feature>
<keyword evidence="5" id="KW-1185">Reference proteome</keyword>
<reference evidence="5" key="1">
    <citation type="journal article" date="2017" name="Nat. Ecol. Evol.">
        <title>Genome expansion and lineage-specific genetic innovations in the forest pathogenic fungi Armillaria.</title>
        <authorList>
            <person name="Sipos G."/>
            <person name="Prasanna A.N."/>
            <person name="Walter M.C."/>
            <person name="O'Connor E."/>
            <person name="Balint B."/>
            <person name="Krizsan K."/>
            <person name="Kiss B."/>
            <person name="Hess J."/>
            <person name="Varga T."/>
            <person name="Slot J."/>
            <person name="Riley R."/>
            <person name="Boka B."/>
            <person name="Rigling D."/>
            <person name="Barry K."/>
            <person name="Lee J."/>
            <person name="Mihaltcheva S."/>
            <person name="LaButti K."/>
            <person name="Lipzen A."/>
            <person name="Waldron R."/>
            <person name="Moloney N.M."/>
            <person name="Sperisen C."/>
            <person name="Kredics L."/>
            <person name="Vagvoelgyi C."/>
            <person name="Patrignani A."/>
            <person name="Fitzpatrick D."/>
            <person name="Nagy I."/>
            <person name="Doyle S."/>
            <person name="Anderson J.B."/>
            <person name="Grigoriev I.V."/>
            <person name="Gueldener U."/>
            <person name="Muensterkoetter M."/>
            <person name="Nagy L.G."/>
        </authorList>
    </citation>
    <scope>NUCLEOTIDE SEQUENCE [LARGE SCALE GENOMIC DNA]</scope>
    <source>
        <strain evidence="5">28-4</strain>
    </source>
</reference>
<dbReference type="EMBL" id="KZ293419">
    <property type="protein sequence ID" value="PBK74241.1"/>
    <property type="molecule type" value="Genomic_DNA"/>
</dbReference>
<dbReference type="InterPro" id="IPR013715">
    <property type="entry name" value="DUF1746"/>
</dbReference>
<dbReference type="GO" id="GO:0005783">
    <property type="term" value="C:endoplasmic reticulum"/>
    <property type="evidence" value="ECO:0007669"/>
    <property type="project" value="TreeGrafter"/>
</dbReference>